<evidence type="ECO:0000256" key="11">
    <source>
        <dbReference type="RuleBase" id="RU364063"/>
    </source>
</evidence>
<keyword evidence="9 11" id="KW-0239">DNA-directed DNA polymerase</keyword>
<dbReference type="CDD" id="cd18137">
    <property type="entry name" value="HLD_clamp_pol_III_gamma_tau"/>
    <property type="match status" value="1"/>
</dbReference>
<keyword evidence="5" id="KW-0479">Metal-binding</keyword>
<reference evidence="13 14" key="1">
    <citation type="submission" date="2017-03" db="EMBL/GenBank/DDBJ databases">
        <title>Draft Genome sequence of Marispirochaeta sp. strain JC444.</title>
        <authorList>
            <person name="Shivani Y."/>
            <person name="Subhash Y."/>
            <person name="Sasikala C."/>
            <person name="Ramana C."/>
        </authorList>
    </citation>
    <scope>NUCLEOTIDE SEQUENCE [LARGE SCALE GENOMIC DNA]</scope>
    <source>
        <strain evidence="13 14">JC444</strain>
    </source>
</reference>
<comment type="subunit">
    <text evidence="11">DNA polymerase III contains a core (composed of alpha, epsilon and theta chains) that associates with a tau subunit. This core dimerizes to form the POLIII' complex. PolIII' associates with the gamma complex (composed of gamma, delta, delta', psi and chi chains) and with the beta chain to form the complete DNA polymerase III complex.</text>
</comment>
<comment type="similarity">
    <text evidence="1 11">Belongs to the DnaX/STICHEL family.</text>
</comment>
<dbReference type="AlphaFoldDB" id="A0A1Y1RXQ6"/>
<evidence type="ECO:0000256" key="9">
    <source>
        <dbReference type="ARBA" id="ARBA00022932"/>
    </source>
</evidence>
<keyword evidence="6 11" id="KW-0547">Nucleotide-binding</keyword>
<evidence type="ECO:0000256" key="7">
    <source>
        <dbReference type="ARBA" id="ARBA00022833"/>
    </source>
</evidence>
<dbReference type="STRING" id="1963862.B4O97_11640"/>
<dbReference type="GO" id="GO:0009360">
    <property type="term" value="C:DNA polymerase III complex"/>
    <property type="evidence" value="ECO:0007669"/>
    <property type="project" value="InterPro"/>
</dbReference>
<dbReference type="Pfam" id="PF13177">
    <property type="entry name" value="DNA_pol3_delta2"/>
    <property type="match status" value="1"/>
</dbReference>
<keyword evidence="2 11" id="KW-0808">Transferase</keyword>
<keyword evidence="3 11" id="KW-0548">Nucleotidyltransferase</keyword>
<dbReference type="InterPro" id="IPR008921">
    <property type="entry name" value="DNA_pol3_clamp-load_cplx_C"/>
</dbReference>
<accession>A0A1Y1RXQ6</accession>
<dbReference type="PRINTS" id="PR00300">
    <property type="entry name" value="CLPPROTEASEA"/>
</dbReference>
<dbReference type="Gene3D" id="1.20.272.10">
    <property type="match status" value="1"/>
</dbReference>
<keyword evidence="7" id="KW-0862">Zinc</keyword>
<dbReference type="PROSITE" id="PS50096">
    <property type="entry name" value="IQ"/>
    <property type="match status" value="1"/>
</dbReference>
<comment type="caution">
    <text evidence="13">The sequence shown here is derived from an EMBL/GenBank/DDBJ whole genome shotgun (WGS) entry which is preliminary data.</text>
</comment>
<dbReference type="InterPro" id="IPR003593">
    <property type="entry name" value="AAA+_ATPase"/>
</dbReference>
<dbReference type="FunFam" id="3.40.50.300:FF:000014">
    <property type="entry name" value="DNA polymerase III subunit gamma/tau"/>
    <property type="match status" value="1"/>
</dbReference>
<protein>
    <recommendedName>
        <fullName evidence="11">DNA polymerase III subunit gamma/tau</fullName>
        <ecNumber evidence="11">2.7.7.7</ecNumber>
    </recommendedName>
</protein>
<dbReference type="GO" id="GO:0046872">
    <property type="term" value="F:metal ion binding"/>
    <property type="evidence" value="ECO:0007669"/>
    <property type="project" value="UniProtKB-KW"/>
</dbReference>
<dbReference type="InterPro" id="IPR050238">
    <property type="entry name" value="DNA_Rep/Repair_Clamp_Loader"/>
</dbReference>
<dbReference type="RefSeq" id="WP_083051015.1">
    <property type="nucleotide sequence ID" value="NZ_MWQY01000012.1"/>
</dbReference>
<dbReference type="GO" id="GO:0003677">
    <property type="term" value="F:DNA binding"/>
    <property type="evidence" value="ECO:0007669"/>
    <property type="project" value="InterPro"/>
</dbReference>
<keyword evidence="8 11" id="KW-0067">ATP-binding</keyword>
<dbReference type="SUPFAM" id="SSF48019">
    <property type="entry name" value="post-AAA+ oligomerization domain-like"/>
    <property type="match status" value="1"/>
</dbReference>
<evidence type="ECO:0000256" key="10">
    <source>
        <dbReference type="ARBA" id="ARBA00049244"/>
    </source>
</evidence>
<dbReference type="Gene3D" id="3.40.50.300">
    <property type="entry name" value="P-loop containing nucleotide triphosphate hydrolases"/>
    <property type="match status" value="1"/>
</dbReference>
<dbReference type="NCBIfam" id="NF005173">
    <property type="entry name" value="PRK06647.1"/>
    <property type="match status" value="1"/>
</dbReference>
<dbReference type="SUPFAM" id="SSF52540">
    <property type="entry name" value="P-loop containing nucleoside triphosphate hydrolases"/>
    <property type="match status" value="1"/>
</dbReference>
<dbReference type="SMART" id="SM00382">
    <property type="entry name" value="AAA"/>
    <property type="match status" value="1"/>
</dbReference>
<proteinExistence type="inferred from homology"/>
<sequence length="512" mass="57161">MNFEVTATKKRPQSFDDLAGQDFVVSTLKSSVQAGRIAHAYLFSGPRGVGKTSAARILAKSLNCQNGPTETPCNVCSNCLEISRGNSLDVIEIDGASNTSVNDVREIKDEVLFAPNSSRYKVYIIDEVHMLSNSAFNALLKTIEEPPPYIVFVFATTEIHKVPATIRSRCQQFNFRLVNVEVIKERLEMVTGEIGVKADEDALFWIAKEATGSLRDAYTLFDQVVSFSGGHITLEKIREKLGLVGLDDLNELAEAMAAGNATRVLEKSDEILMNGVAVEQLIMDLAEFFRIILFINSGIHRETILGYAADRFSTAVREGFSRSQLEHALRLILELYRNVRYSLNQRFELELLLSRLSDLKGYLNSREILDQIHTLRGELVSGSMGSEGSDGMGGKASEAVPQNDAFREQVMETMRKKKLTLSAALEKAVSWVLEGDVLRLSFSDSFSENLLRRESAEVIQVFNEISGLQARLEIVHIQENSDTDYEEPREEDDQVALVQKVFRGEIVRGESR</sequence>
<dbReference type="InterPro" id="IPR022754">
    <property type="entry name" value="DNA_pol_III_gamma-3"/>
</dbReference>
<keyword evidence="14" id="KW-1185">Reference proteome</keyword>
<dbReference type="InterPro" id="IPR045085">
    <property type="entry name" value="HLD_clamp_pol_III_gamma_tau"/>
</dbReference>
<dbReference type="NCBIfam" id="NF004046">
    <property type="entry name" value="PRK05563.1"/>
    <property type="match status" value="1"/>
</dbReference>
<comment type="function">
    <text evidence="11">DNA polymerase III is a complex, multichain enzyme responsible for most of the replicative synthesis in bacteria. This DNA polymerase also exhibits 3' to 5' exonuclease activity.</text>
</comment>
<gene>
    <name evidence="11" type="primary">dnaX</name>
    <name evidence="13" type="ORF">B4O97_11640</name>
</gene>
<dbReference type="GO" id="GO:0003887">
    <property type="term" value="F:DNA-directed DNA polymerase activity"/>
    <property type="evidence" value="ECO:0007669"/>
    <property type="project" value="UniProtKB-KW"/>
</dbReference>
<organism evidence="13 14">
    <name type="scientific">Marispirochaeta aestuarii</name>
    <dbReference type="NCBI Taxonomy" id="1963862"/>
    <lineage>
        <taxon>Bacteria</taxon>
        <taxon>Pseudomonadati</taxon>
        <taxon>Spirochaetota</taxon>
        <taxon>Spirochaetia</taxon>
        <taxon>Spirochaetales</taxon>
        <taxon>Spirochaetaceae</taxon>
        <taxon>Marispirochaeta</taxon>
    </lineage>
</organism>
<dbReference type="PANTHER" id="PTHR11669:SF0">
    <property type="entry name" value="PROTEIN STICHEL-LIKE 2"/>
    <property type="match status" value="1"/>
</dbReference>
<dbReference type="InterPro" id="IPR001270">
    <property type="entry name" value="ClpA/B"/>
</dbReference>
<dbReference type="InterPro" id="IPR027417">
    <property type="entry name" value="P-loop_NTPase"/>
</dbReference>
<dbReference type="CDD" id="cd00009">
    <property type="entry name" value="AAA"/>
    <property type="match status" value="1"/>
</dbReference>
<dbReference type="Proteomes" id="UP000192343">
    <property type="component" value="Unassembled WGS sequence"/>
</dbReference>
<evidence type="ECO:0000256" key="3">
    <source>
        <dbReference type="ARBA" id="ARBA00022695"/>
    </source>
</evidence>
<evidence type="ECO:0000256" key="1">
    <source>
        <dbReference type="ARBA" id="ARBA00006360"/>
    </source>
</evidence>
<evidence type="ECO:0000256" key="4">
    <source>
        <dbReference type="ARBA" id="ARBA00022705"/>
    </source>
</evidence>
<evidence type="ECO:0000256" key="8">
    <source>
        <dbReference type="ARBA" id="ARBA00022840"/>
    </source>
</evidence>
<dbReference type="EMBL" id="MWQY01000012">
    <property type="protein sequence ID" value="ORC34600.1"/>
    <property type="molecule type" value="Genomic_DNA"/>
</dbReference>
<keyword evidence="4 11" id="KW-0235">DNA replication</keyword>
<dbReference type="PANTHER" id="PTHR11669">
    <property type="entry name" value="REPLICATION FACTOR C / DNA POLYMERASE III GAMMA-TAU SUBUNIT"/>
    <property type="match status" value="1"/>
</dbReference>
<evidence type="ECO:0000259" key="12">
    <source>
        <dbReference type="SMART" id="SM00382"/>
    </source>
</evidence>
<evidence type="ECO:0000256" key="2">
    <source>
        <dbReference type="ARBA" id="ARBA00022679"/>
    </source>
</evidence>
<evidence type="ECO:0000313" key="14">
    <source>
        <dbReference type="Proteomes" id="UP000192343"/>
    </source>
</evidence>
<dbReference type="InterPro" id="IPR012763">
    <property type="entry name" value="DNA_pol_III_sug/sutau_N"/>
</dbReference>
<dbReference type="EC" id="2.7.7.7" evidence="11"/>
<comment type="catalytic activity">
    <reaction evidence="10 11">
        <text>DNA(n) + a 2'-deoxyribonucleoside 5'-triphosphate = DNA(n+1) + diphosphate</text>
        <dbReference type="Rhea" id="RHEA:22508"/>
        <dbReference type="Rhea" id="RHEA-COMP:17339"/>
        <dbReference type="Rhea" id="RHEA-COMP:17340"/>
        <dbReference type="ChEBI" id="CHEBI:33019"/>
        <dbReference type="ChEBI" id="CHEBI:61560"/>
        <dbReference type="ChEBI" id="CHEBI:173112"/>
        <dbReference type="EC" id="2.7.7.7"/>
    </reaction>
</comment>
<dbReference type="OrthoDB" id="9810148at2"/>
<evidence type="ECO:0000256" key="5">
    <source>
        <dbReference type="ARBA" id="ARBA00022723"/>
    </source>
</evidence>
<feature type="domain" description="AAA+ ATPase" evidence="12">
    <location>
        <begin position="37"/>
        <end position="178"/>
    </location>
</feature>
<evidence type="ECO:0000313" key="13">
    <source>
        <dbReference type="EMBL" id="ORC34600.1"/>
    </source>
</evidence>
<dbReference type="GO" id="GO:0006261">
    <property type="term" value="P:DNA-templated DNA replication"/>
    <property type="evidence" value="ECO:0007669"/>
    <property type="project" value="TreeGrafter"/>
</dbReference>
<dbReference type="Pfam" id="PF22608">
    <property type="entry name" value="DNAX_ATPase_lid"/>
    <property type="match status" value="1"/>
</dbReference>
<dbReference type="Gene3D" id="1.10.8.60">
    <property type="match status" value="1"/>
</dbReference>
<dbReference type="NCBIfam" id="TIGR02397">
    <property type="entry name" value="dnaX_nterm"/>
    <property type="match status" value="1"/>
</dbReference>
<dbReference type="Pfam" id="PF12169">
    <property type="entry name" value="DNA_pol3_gamma3"/>
    <property type="match status" value="1"/>
</dbReference>
<dbReference type="GO" id="GO:0005524">
    <property type="term" value="F:ATP binding"/>
    <property type="evidence" value="ECO:0007669"/>
    <property type="project" value="UniProtKB-KW"/>
</dbReference>
<evidence type="ECO:0000256" key="6">
    <source>
        <dbReference type="ARBA" id="ARBA00022741"/>
    </source>
</evidence>
<name>A0A1Y1RXQ6_9SPIO</name>